<dbReference type="InterPro" id="IPR043502">
    <property type="entry name" value="DNA/RNA_pol_sf"/>
</dbReference>
<keyword evidence="2" id="KW-0479">Metal-binding</keyword>
<sequence>MGKFSCCVPGCTNNWRNSPKKKFHTLPSDTKVRRLYEKLIRNENLKLNAQHTRICGDHFPDGERMCRTQLPSIFPWTATPEKRRVIEKHEVPSTTKKIRKGLEACELRSEDVFAEEIENNVSDNEVPVSENIDFVVCIDQACQTEDFRDLEDLKAKIETLNKEIEALNKENEDLKKNIRETNSKPKFDIEDYKSSDEDISFYTGFPNYDTLILCFDLLKEKAKNLCYSDKGTTHFDPSYNKPGSRRKLSVWQEFTMVLLRLRLGLFTKELADRFRVSVSTVSSVCRTWIMFMRKELEPICIQWPSKEQTLYYMPPVFKSFSPDLVSIIDCTELQMESPSSLDKRSLCYSSYKSRTTMKSLIGITPNGVVSFCSDLYCGSISDPQIVKQSGYLQHLNRGDLVMADKGFTIQDELASVGAKLALPHFMKGKKQFTKEESEHNKKIASLRIHVERYMERLKNWHFFDRPIPISMSDIASDTWIVVACFSNFLPPIRDWTLVYETFQWEDASHALKIDKVLEKFEERCVPARNETYERFVFFKRQQLPSASLDCYITALMKLSENCGFGTLRESLVLDRLILGVKDDRIREKLLGKCDLDLDKAVEIIKASQVTHSRASEIPGEASAQEDVNAVKHKPKPQRKSEKGKLPKSSTRNPSSNSKIKEYLFCGGKHALDRKLCPASGQTCKKCGKVGHFSVKCRSKSVNVNVNDVKEVFYLNDISGKDQALAPVTLNDTVSMTFQIDIGSSSNILQLEDYIRATNDFKTPSIIPKDITLVVHDHSKRKALGSARLKVEHDANKHELNFVIVDQRLTPLLGLKSCRGMGLVKIMVPGIYAPVNKVVATPKKAVSESITTDSVLRSLADVFQGICCLPGEYSISLQRDCLGRAKKDGPIRVCLDPKDLNSAIKRSHYPLPTGGDVTSRLTKAKVFSVVDAKTGFWQVKLSESSSYYTTFKTLFGRFRWFRMPFGISSAPEKSTFLNDGDVLFVSKVSCRTEIAGNLRQQRNPSGDEELSNLLKAFMLCKLFHRACFALALIALAGHIESNPGYQTLHDIRNTRGLKIAHLNIRSLVRKTDSLCLEGIDSKALDILYLSET</sequence>
<keyword evidence="5 7" id="KW-0238">DNA-binding</keyword>
<reference evidence="13" key="1">
    <citation type="journal article" date="2017" name="bioRxiv">
        <title>Comparative analysis of the genomes of Stylophora pistillata and Acropora digitifera provides evidence for extensive differences between species of corals.</title>
        <authorList>
            <person name="Voolstra C.R."/>
            <person name="Li Y."/>
            <person name="Liew Y.J."/>
            <person name="Baumgarten S."/>
            <person name="Zoccola D."/>
            <person name="Flot J.-F."/>
            <person name="Tambutte S."/>
            <person name="Allemand D."/>
            <person name="Aranda M."/>
        </authorList>
    </citation>
    <scope>NUCLEOTIDE SEQUENCE [LARGE SCALE GENOMIC DNA]</scope>
</reference>
<dbReference type="EMBL" id="LSMT01000720">
    <property type="protein sequence ID" value="PFX14844.1"/>
    <property type="molecule type" value="Genomic_DNA"/>
</dbReference>
<dbReference type="SUPFAM" id="SSF56672">
    <property type="entry name" value="DNA/RNA polymerases"/>
    <property type="match status" value="1"/>
</dbReference>
<feature type="domain" description="CCHC-type" evidence="10">
    <location>
        <begin position="683"/>
        <end position="698"/>
    </location>
</feature>
<feature type="domain" description="THAP-type" evidence="11">
    <location>
        <begin position="1"/>
        <end position="74"/>
    </location>
</feature>
<feature type="coiled-coil region" evidence="8">
    <location>
        <begin position="150"/>
        <end position="184"/>
    </location>
</feature>
<comment type="cofactor">
    <cofactor evidence="1">
        <name>a divalent metal cation</name>
        <dbReference type="ChEBI" id="CHEBI:60240"/>
    </cofactor>
</comment>
<evidence type="ECO:0000256" key="2">
    <source>
        <dbReference type="ARBA" id="ARBA00022723"/>
    </source>
</evidence>
<feature type="region of interest" description="Disordered" evidence="9">
    <location>
        <begin position="614"/>
        <end position="655"/>
    </location>
</feature>
<protein>
    <submittedName>
        <fullName evidence="12">Putative enzymatic polyprotein</fullName>
    </submittedName>
</protein>
<dbReference type="Pfam" id="PF05485">
    <property type="entry name" value="THAP"/>
    <property type="match status" value="1"/>
</dbReference>
<accession>A0A2B4R924</accession>
<evidence type="ECO:0000259" key="10">
    <source>
        <dbReference type="PROSITE" id="PS50158"/>
    </source>
</evidence>
<dbReference type="Gene3D" id="3.30.70.270">
    <property type="match status" value="1"/>
</dbReference>
<evidence type="ECO:0000256" key="6">
    <source>
        <dbReference type="PROSITE-ProRule" id="PRU00047"/>
    </source>
</evidence>
<keyword evidence="8" id="KW-0175">Coiled coil</keyword>
<dbReference type="GO" id="GO:0003677">
    <property type="term" value="F:DNA binding"/>
    <property type="evidence" value="ECO:0007669"/>
    <property type="project" value="UniProtKB-UniRule"/>
</dbReference>
<dbReference type="InterPro" id="IPR000477">
    <property type="entry name" value="RT_dom"/>
</dbReference>
<keyword evidence="13" id="KW-1185">Reference proteome</keyword>
<evidence type="ECO:0000313" key="12">
    <source>
        <dbReference type="EMBL" id="PFX14844.1"/>
    </source>
</evidence>
<gene>
    <name evidence="12" type="ORF">AWC38_SpisGene20977</name>
</gene>
<evidence type="ECO:0000256" key="1">
    <source>
        <dbReference type="ARBA" id="ARBA00001968"/>
    </source>
</evidence>
<dbReference type="InterPro" id="IPR027805">
    <property type="entry name" value="Transposase_HTH_dom"/>
</dbReference>
<dbReference type="SUPFAM" id="SSF57716">
    <property type="entry name" value="Glucocorticoid receptor-like (DNA-binding domain)"/>
    <property type="match status" value="1"/>
</dbReference>
<dbReference type="InterPro" id="IPR001878">
    <property type="entry name" value="Znf_CCHC"/>
</dbReference>
<comment type="caution">
    <text evidence="12">The sequence shown here is derived from an EMBL/GenBank/DDBJ whole genome shotgun (WGS) entry which is preliminary data.</text>
</comment>
<keyword evidence="4" id="KW-0862">Zinc</keyword>
<dbReference type="PANTHER" id="PTHR23080:SF133">
    <property type="entry name" value="SI:CH211-262I1.5-RELATED"/>
    <property type="match status" value="1"/>
</dbReference>
<dbReference type="CDD" id="cd01647">
    <property type="entry name" value="RT_LTR"/>
    <property type="match status" value="1"/>
</dbReference>
<evidence type="ECO:0000256" key="9">
    <source>
        <dbReference type="SAM" id="MobiDB-lite"/>
    </source>
</evidence>
<evidence type="ECO:0000256" key="3">
    <source>
        <dbReference type="ARBA" id="ARBA00022771"/>
    </source>
</evidence>
<evidence type="ECO:0000256" key="4">
    <source>
        <dbReference type="ARBA" id="ARBA00022833"/>
    </source>
</evidence>
<dbReference type="Pfam" id="PF13359">
    <property type="entry name" value="DDE_Tnp_4"/>
    <property type="match status" value="1"/>
</dbReference>
<dbReference type="InterPro" id="IPR006612">
    <property type="entry name" value="THAP_Znf"/>
</dbReference>
<evidence type="ECO:0000256" key="7">
    <source>
        <dbReference type="PROSITE-ProRule" id="PRU00309"/>
    </source>
</evidence>
<dbReference type="Proteomes" id="UP000225706">
    <property type="component" value="Unassembled WGS sequence"/>
</dbReference>
<proteinExistence type="predicted"/>
<dbReference type="CDD" id="cd05481">
    <property type="entry name" value="retropepsin_like_LTR_1"/>
    <property type="match status" value="1"/>
</dbReference>
<evidence type="ECO:0000256" key="8">
    <source>
        <dbReference type="SAM" id="Coils"/>
    </source>
</evidence>
<organism evidence="12 13">
    <name type="scientific">Stylophora pistillata</name>
    <name type="common">Smooth cauliflower coral</name>
    <dbReference type="NCBI Taxonomy" id="50429"/>
    <lineage>
        <taxon>Eukaryota</taxon>
        <taxon>Metazoa</taxon>
        <taxon>Cnidaria</taxon>
        <taxon>Anthozoa</taxon>
        <taxon>Hexacorallia</taxon>
        <taxon>Scleractinia</taxon>
        <taxon>Astrocoeniina</taxon>
        <taxon>Pocilloporidae</taxon>
        <taxon>Stylophora</taxon>
    </lineage>
</organism>
<dbReference type="Pfam" id="PF13613">
    <property type="entry name" value="HTH_Tnp_4"/>
    <property type="match status" value="1"/>
</dbReference>
<dbReference type="SMART" id="SM00980">
    <property type="entry name" value="THAP"/>
    <property type="match status" value="1"/>
</dbReference>
<evidence type="ECO:0000256" key="5">
    <source>
        <dbReference type="ARBA" id="ARBA00023125"/>
    </source>
</evidence>
<evidence type="ECO:0000259" key="11">
    <source>
        <dbReference type="PROSITE" id="PS50950"/>
    </source>
</evidence>
<name>A0A2B4R924_STYPI</name>
<dbReference type="OrthoDB" id="5950517at2759"/>
<dbReference type="Gene3D" id="3.10.10.10">
    <property type="entry name" value="HIV Type 1 Reverse Transcriptase, subunit A, domain 1"/>
    <property type="match status" value="1"/>
</dbReference>
<dbReference type="PROSITE" id="PS50950">
    <property type="entry name" value="ZF_THAP"/>
    <property type="match status" value="1"/>
</dbReference>
<dbReference type="InterPro" id="IPR043128">
    <property type="entry name" value="Rev_trsase/Diguanyl_cyclase"/>
</dbReference>
<dbReference type="Pfam" id="PF00078">
    <property type="entry name" value="RVT_1"/>
    <property type="match status" value="1"/>
</dbReference>
<dbReference type="GO" id="GO:0008270">
    <property type="term" value="F:zinc ion binding"/>
    <property type="evidence" value="ECO:0007669"/>
    <property type="project" value="UniProtKB-KW"/>
</dbReference>
<dbReference type="SMART" id="SM00343">
    <property type="entry name" value="ZnF_C2HC"/>
    <property type="match status" value="1"/>
</dbReference>
<dbReference type="PANTHER" id="PTHR23080">
    <property type="entry name" value="THAP DOMAIN PROTEIN"/>
    <property type="match status" value="1"/>
</dbReference>
<keyword evidence="3 6" id="KW-0863">Zinc-finger</keyword>
<dbReference type="PROSITE" id="PS50158">
    <property type="entry name" value="ZF_CCHC"/>
    <property type="match status" value="1"/>
</dbReference>
<evidence type="ECO:0000313" key="13">
    <source>
        <dbReference type="Proteomes" id="UP000225706"/>
    </source>
</evidence>
<dbReference type="InterPro" id="IPR027806">
    <property type="entry name" value="HARBI1_dom"/>
</dbReference>
<dbReference type="AlphaFoldDB" id="A0A2B4R924"/>